<dbReference type="PANTHER" id="PTHR10357">
    <property type="entry name" value="ALPHA-AMYLASE FAMILY MEMBER"/>
    <property type="match status" value="1"/>
</dbReference>
<keyword evidence="6 9" id="KW-0326">Glycosidase</keyword>
<dbReference type="Gene3D" id="2.60.40.1180">
    <property type="entry name" value="Golgi alpha-mannosidase II"/>
    <property type="match status" value="1"/>
</dbReference>
<dbReference type="SMART" id="SM00642">
    <property type="entry name" value="Aamy"/>
    <property type="match status" value="1"/>
</dbReference>
<dbReference type="InterPro" id="IPR036116">
    <property type="entry name" value="FN3_sf"/>
</dbReference>
<keyword evidence="5" id="KW-0106">Calcium</keyword>
<dbReference type="Gene3D" id="2.60.40.1080">
    <property type="match status" value="1"/>
</dbReference>
<evidence type="ECO:0000256" key="6">
    <source>
        <dbReference type="ARBA" id="ARBA00023295"/>
    </source>
</evidence>
<dbReference type="Pfam" id="PF00128">
    <property type="entry name" value="Alpha-amylase"/>
    <property type="match status" value="2"/>
</dbReference>
<dbReference type="InterPro" id="IPR013784">
    <property type="entry name" value="Carb-bd-like_fold"/>
</dbReference>
<accession>A0A3N1XG70</accession>
<evidence type="ECO:0000313" key="10">
    <source>
        <dbReference type="Proteomes" id="UP000273083"/>
    </source>
</evidence>
<dbReference type="InterPro" id="IPR054409">
    <property type="entry name" value="X25_BaPul-like"/>
</dbReference>
<dbReference type="GO" id="GO:0030246">
    <property type="term" value="F:carbohydrate binding"/>
    <property type="evidence" value="ECO:0007669"/>
    <property type="project" value="InterPro"/>
</dbReference>
<evidence type="ECO:0000313" key="9">
    <source>
        <dbReference type="EMBL" id="ROR25719.1"/>
    </source>
</evidence>
<dbReference type="InterPro" id="IPR031319">
    <property type="entry name" value="A-amylase_C"/>
</dbReference>
<dbReference type="InterPro" id="IPR013783">
    <property type="entry name" value="Ig-like_fold"/>
</dbReference>
<dbReference type="InterPro" id="IPR004185">
    <property type="entry name" value="Glyco_hydro_13_lg-like_dom"/>
</dbReference>
<comment type="similarity">
    <text evidence="2">Belongs to the glycosyl hydrolase 13 family.</text>
</comment>
<dbReference type="PROSITE" id="PS50853">
    <property type="entry name" value="FN3"/>
    <property type="match status" value="2"/>
</dbReference>
<dbReference type="SUPFAM" id="SSF49452">
    <property type="entry name" value="Starch-binding domain-like"/>
    <property type="match status" value="1"/>
</dbReference>
<comment type="caution">
    <text evidence="9">The sequence shown here is derived from an EMBL/GenBank/DDBJ whole genome shotgun (WGS) entry which is preliminary data.</text>
</comment>
<sequence length="2209" mass="246321">MQKLLRQKKVISWLLFIAILVTLLPGNLVARAEDVNAGGAAFRKITDIVEAYIGEDKVPLNLYSNGIYETKINVATGSAIEVYVNGIKEGTTSWIFNGDTELYIRYDSDTGEISNSVSDPELYKQSATWVGNFTGLDVGISNWAPADMSGDLDYMGGGIFSKTFYFTQTTSAITLADGGYKVAYNHNWGNGEVSDNISLTIPSGSDHITIFADSIKGDITDSFMDPDINKIVSVIGTIRESEDINWDPTLSGYEMRRISKDYYTYSKVFQIPGSYEYKCSFNHQNEWPSWNNKVLDIENANTNVIFLYNIEKDCIYDSVNDYNTVASVFGFSQSGEEEQTDSFISQPGGNSIWRVTGGLGSYDNWDINNSKTVMAHLVGEFYAKSMVLDGGTYEFKFTKNGSWDNAIGSDGISNNAANIKLELEERTTVNFYLNDELEGQDKVRVSIGGLEVQGIKQYVPALNIEEHPRLVGNLQTVLGESNDWSPGTSKLMFIDYYFNNTVYKLQRTLPLGNYQCKVVFGDSWNGSEIGDPAGPDGNLELKILDASGNVTFTIDNSAERKVLTHNYKPVDSNYDGTIDKTSLYYDSRSITYKKPFGAIKQESEDVTFRFAAKTSDAQLVKLELINNDGISRSYDMAVTTVLDDKDYWEVMVPKEVFKEIGIWSYKFIIIDGAAKLEYGDDGSSGGIGGASEDGQTPYNLTVYAKDYKTPDWMKNGIVYQIFPDRFFDGDASNNHAKDVDGSRGDGIQLFDGDKWSTIPENPRQSEEANKPYYPDATTDGVWSNEFYGGDIAGIEQKLSYLKTLGISAIYLNPVSWAASNHKYDATDYKHLDPMFGKPVYNISGDPGSGLNYEATKEASDKIYSDFAKACKNQGIYLISDGVFNHVGDDSIYFDRYEKYPEIGAYEYWSRVWDEAATSKVSQTEAEKIVKDYYKSLINPGTGKNYTDSDFAYIDWFQVGPDKVTDETGVTRYNYEGWWGYDSLPVVSTVLAEETKLTNDSKATIAGEHEYNNIDYRENVIGYDLNQSNITDITGAMKKANSQRWLWMGADGWRLDVAPDVSNETWKEFRKSVKSATGKADINGDRIEDPIILGEEWNVATQYLLGDMFDSVMNYQFRSAIQNFIVNNGNGSDLNNALEIIRENYPKEAWQAMLNLVDSHDTVRNITKIDNPTWEEENIKIAPEPSEKAIKLQALTAIFQMSYPGAPTIYYGDEVGVAGTKDPDSRRTFPWERVEEKSDGNYNISDAYEEKYGDLLDTYINAAKVRNQHLELFATGDIKTAYADGDVIAYARKSDTEGGLSIINKLDKSVDIVADVKDFLPDGLILEDQLGTGIRATVTNGTLRIQVPGYTGMMMVSTTKLTTLPPAPKNLTATGTEGKEAKVILTWDPVEGAGGYYIYRTLLEGMETVQLNSAPVTDTTFTDDNVVHGTRYYYYVKTVKENALSMYSNTATALPCFKITEIGMPTGVTIDTIGVGKKTTNTDVTIIIPGLTDREEYTGKEVPGLIFHLAYYLEGTSKDRALETKLRYKEDSDGGKVYTAAFEPTKEGVYRYFGKATVNNGYTFILSQEASMNATADYSLPVPETPDLKQPIQESSRVTLNWVVESNENIAGFDIYRAIENLTGSEEKIGTVDKDIESYTDFMVNNDVTYTYRIEAFNKEYNRKSSEIIRITPKLTMIDVTIRLTIPDKVFTSATDNIYLAGDVNGWNASGWLLKKPSGATDSNIVEYSFKMMAGKKIQYKYTRGTWATEALTSNIPNDTTSPGNYGYSSTDTNIHATITNQGGNKMLINDYVLRWVDMPIMITVPRISYKGETIEYSTTEDSFHLQASVPFGGIFTINGKNINLISPGALDSYGNVRLNNIPLVKGINEFEIHIEPTDETKALPWLTDTGRITSQMSATTMIRITKTTDTPSNPIPPTTPVSPSDNNGISDPKVKEPQFAGENGVTGWNGIVSKLKNIIVDKGEKSEGLKFTIDMNSTTLLPKEILETIKGKDVEISLNMGDYVWTISGKNIKDNIAFEENYNLKVSSITNIKEKSQITKAINDAKRNNKVANKKIQIQQFAIENYREFPFSADLTLKLENKYNNRYVYLNYYNEKTKKIELYGYGKADKYGYVTLSLEHSSAYVLTSENPILPSVIKTKTLKAGKNYTLKVNNALNKAGITYSSGNPSVAAVSKKGYVKTKKKGTAIIKIKVVQAGKTYLYQTKITVK</sequence>
<dbReference type="CDD" id="cd02857">
    <property type="entry name" value="E_set_CDase_PDE_N"/>
    <property type="match status" value="1"/>
</dbReference>
<comment type="cofactor">
    <cofactor evidence="1">
        <name>Ca(2+)</name>
        <dbReference type="ChEBI" id="CHEBI:29108"/>
    </cofactor>
</comment>
<proteinExistence type="inferred from homology"/>
<dbReference type="SUPFAM" id="SSF51445">
    <property type="entry name" value="(Trans)glycosidases"/>
    <property type="match status" value="1"/>
</dbReference>
<evidence type="ECO:0000256" key="2">
    <source>
        <dbReference type="ARBA" id="ARBA00008061"/>
    </source>
</evidence>
<evidence type="ECO:0000256" key="4">
    <source>
        <dbReference type="ARBA" id="ARBA00022801"/>
    </source>
</evidence>
<dbReference type="GO" id="GO:0005975">
    <property type="term" value="P:carbohydrate metabolic process"/>
    <property type="evidence" value="ECO:0007669"/>
    <property type="project" value="InterPro"/>
</dbReference>
<dbReference type="InterPro" id="IPR008964">
    <property type="entry name" value="Invasin/intimin_cell_adhesion"/>
</dbReference>
<dbReference type="SUPFAM" id="SSF49373">
    <property type="entry name" value="Invasin/intimin cell-adhesion fragments"/>
    <property type="match status" value="1"/>
</dbReference>
<dbReference type="CDD" id="cd00063">
    <property type="entry name" value="FN3"/>
    <property type="match status" value="1"/>
</dbReference>
<dbReference type="GO" id="GO:0046872">
    <property type="term" value="F:metal ion binding"/>
    <property type="evidence" value="ECO:0007669"/>
    <property type="project" value="UniProtKB-KW"/>
</dbReference>
<feature type="domain" description="Fibronectin type-III" evidence="8">
    <location>
        <begin position="1366"/>
        <end position="1462"/>
    </location>
</feature>
<evidence type="ECO:0000256" key="1">
    <source>
        <dbReference type="ARBA" id="ARBA00001913"/>
    </source>
</evidence>
<organism evidence="9 10">
    <name type="scientific">Mobilisporobacter senegalensis</name>
    <dbReference type="NCBI Taxonomy" id="1329262"/>
    <lineage>
        <taxon>Bacteria</taxon>
        <taxon>Bacillati</taxon>
        <taxon>Bacillota</taxon>
        <taxon>Clostridia</taxon>
        <taxon>Lachnospirales</taxon>
        <taxon>Lachnospiraceae</taxon>
        <taxon>Mobilisporobacter</taxon>
    </lineage>
</organism>
<dbReference type="OrthoDB" id="9805159at2"/>
<keyword evidence="10" id="KW-1185">Reference proteome</keyword>
<protein>
    <submittedName>
        <fullName evidence="9">Glycosidase</fullName>
    </submittedName>
</protein>
<feature type="region of interest" description="Disordered" evidence="7">
    <location>
        <begin position="1905"/>
        <end position="1937"/>
    </location>
</feature>
<dbReference type="SMART" id="SM00060">
    <property type="entry name" value="FN3"/>
    <property type="match status" value="2"/>
</dbReference>
<dbReference type="RefSeq" id="WP_123610327.1">
    <property type="nucleotide sequence ID" value="NZ_RJVG01000010.1"/>
</dbReference>
<dbReference type="InterPro" id="IPR006047">
    <property type="entry name" value="GH13_cat_dom"/>
</dbReference>
<reference evidence="9 10" key="1">
    <citation type="submission" date="2018-11" db="EMBL/GenBank/DDBJ databases">
        <title>Genomic Encyclopedia of Type Strains, Phase IV (KMG-IV): sequencing the most valuable type-strain genomes for metagenomic binning, comparative biology and taxonomic classification.</title>
        <authorList>
            <person name="Goeker M."/>
        </authorList>
    </citation>
    <scope>NUCLEOTIDE SEQUENCE [LARGE SCALE GENOMIC DNA]</scope>
    <source>
        <strain evidence="9 10">DSM 26537</strain>
    </source>
</reference>
<name>A0A3N1XG70_9FIRM</name>
<dbReference type="SUPFAM" id="SSF51011">
    <property type="entry name" value="Glycosyl hydrolase domain"/>
    <property type="match status" value="1"/>
</dbReference>
<dbReference type="SMART" id="SM00632">
    <property type="entry name" value="Aamy_C"/>
    <property type="match status" value="1"/>
</dbReference>
<keyword evidence="4" id="KW-0378">Hydrolase</keyword>
<dbReference type="InterPro" id="IPR017853">
    <property type="entry name" value="GH"/>
</dbReference>
<feature type="domain" description="Fibronectin type-III" evidence="8">
    <location>
        <begin position="1581"/>
        <end position="1675"/>
    </location>
</feature>
<dbReference type="InterPro" id="IPR013780">
    <property type="entry name" value="Glyco_hydro_b"/>
</dbReference>
<dbReference type="Pfam" id="PF22058">
    <property type="entry name" value="X25_BaPul_like"/>
    <property type="match status" value="2"/>
</dbReference>
<evidence type="ECO:0000256" key="3">
    <source>
        <dbReference type="ARBA" id="ARBA00022723"/>
    </source>
</evidence>
<dbReference type="Proteomes" id="UP000273083">
    <property type="component" value="Unassembled WGS sequence"/>
</dbReference>
<dbReference type="CDD" id="cd11338">
    <property type="entry name" value="AmyAc_CMD"/>
    <property type="match status" value="1"/>
</dbReference>
<dbReference type="InterPro" id="IPR014756">
    <property type="entry name" value="Ig_E-set"/>
</dbReference>
<dbReference type="PANTHER" id="PTHR10357:SF210">
    <property type="entry name" value="MALTODEXTRIN GLUCOSIDASE"/>
    <property type="match status" value="1"/>
</dbReference>
<dbReference type="SUPFAM" id="SSF49265">
    <property type="entry name" value="Fibronectin type III"/>
    <property type="match status" value="1"/>
</dbReference>
<dbReference type="GO" id="GO:0004553">
    <property type="term" value="F:hydrolase activity, hydrolyzing O-glycosyl compounds"/>
    <property type="evidence" value="ECO:0007669"/>
    <property type="project" value="InterPro"/>
</dbReference>
<evidence type="ECO:0000256" key="5">
    <source>
        <dbReference type="ARBA" id="ARBA00022837"/>
    </source>
</evidence>
<gene>
    <name evidence="9" type="ORF">EDD66_11075</name>
</gene>
<dbReference type="InterPro" id="IPR003961">
    <property type="entry name" value="FN3_dom"/>
</dbReference>
<dbReference type="Gene3D" id="2.60.40.10">
    <property type="entry name" value="Immunoglobulins"/>
    <property type="match status" value="7"/>
</dbReference>
<keyword evidence="3" id="KW-0479">Metal-binding</keyword>
<evidence type="ECO:0000259" key="8">
    <source>
        <dbReference type="PROSITE" id="PS50853"/>
    </source>
</evidence>
<dbReference type="Gene3D" id="3.20.20.80">
    <property type="entry name" value="Glycosidases"/>
    <property type="match status" value="1"/>
</dbReference>
<evidence type="ECO:0000256" key="7">
    <source>
        <dbReference type="SAM" id="MobiDB-lite"/>
    </source>
</evidence>
<dbReference type="EMBL" id="RJVG01000010">
    <property type="protein sequence ID" value="ROR25719.1"/>
    <property type="molecule type" value="Genomic_DNA"/>
</dbReference>
<dbReference type="SUPFAM" id="SSF81296">
    <property type="entry name" value="E set domains"/>
    <property type="match status" value="1"/>
</dbReference>